<dbReference type="InterPro" id="IPR003593">
    <property type="entry name" value="AAA+_ATPase"/>
</dbReference>
<dbReference type="Proteomes" id="UP000265566">
    <property type="component" value="Chromosome 1"/>
</dbReference>
<name>A0A396JNM8_MEDTR</name>
<evidence type="ECO:0000256" key="4">
    <source>
        <dbReference type="ARBA" id="ARBA00022840"/>
    </source>
</evidence>
<feature type="domain" description="AAA+ ATPase" evidence="5">
    <location>
        <begin position="171"/>
        <end position="309"/>
    </location>
</feature>
<organism evidence="6">
    <name type="scientific">Medicago truncatula</name>
    <name type="common">Barrel medic</name>
    <name type="synonym">Medicago tribuloides</name>
    <dbReference type="NCBI Taxonomy" id="3880"/>
    <lineage>
        <taxon>Eukaryota</taxon>
        <taxon>Viridiplantae</taxon>
        <taxon>Streptophyta</taxon>
        <taxon>Embryophyta</taxon>
        <taxon>Tracheophyta</taxon>
        <taxon>Spermatophyta</taxon>
        <taxon>Magnoliopsida</taxon>
        <taxon>eudicotyledons</taxon>
        <taxon>Gunneridae</taxon>
        <taxon>Pentapetalae</taxon>
        <taxon>rosids</taxon>
        <taxon>fabids</taxon>
        <taxon>Fabales</taxon>
        <taxon>Fabaceae</taxon>
        <taxon>Papilionoideae</taxon>
        <taxon>50 kb inversion clade</taxon>
        <taxon>NPAAA clade</taxon>
        <taxon>Hologalegina</taxon>
        <taxon>IRL clade</taxon>
        <taxon>Trifolieae</taxon>
        <taxon>Medicago</taxon>
    </lineage>
</organism>
<keyword evidence="3" id="KW-0611">Plant defense</keyword>
<dbReference type="GO" id="GO:0016787">
    <property type="term" value="F:hydrolase activity"/>
    <property type="evidence" value="ECO:0007669"/>
    <property type="project" value="UniProtKB-KW"/>
</dbReference>
<dbReference type="InterPro" id="IPR002182">
    <property type="entry name" value="NB-ARC"/>
</dbReference>
<dbReference type="EMBL" id="PSQE01000001">
    <property type="protein sequence ID" value="RHN79002.1"/>
    <property type="molecule type" value="Genomic_DNA"/>
</dbReference>
<dbReference type="SUPFAM" id="SSF52058">
    <property type="entry name" value="L domain-like"/>
    <property type="match status" value="2"/>
</dbReference>
<keyword evidence="4" id="KW-0067">ATP-binding</keyword>
<dbReference type="Gene3D" id="1.10.8.430">
    <property type="entry name" value="Helical domain of apoptotic protease-activating factors"/>
    <property type="match status" value="1"/>
</dbReference>
<dbReference type="PANTHER" id="PTHR33463">
    <property type="entry name" value="NB-ARC DOMAIN-CONTAINING PROTEIN-RELATED"/>
    <property type="match status" value="1"/>
</dbReference>
<evidence type="ECO:0000256" key="1">
    <source>
        <dbReference type="ARBA" id="ARBA00008894"/>
    </source>
</evidence>
<dbReference type="InterPro" id="IPR050905">
    <property type="entry name" value="Plant_NBS-LRR"/>
</dbReference>
<reference evidence="6" key="1">
    <citation type="journal article" date="2018" name="Nat. Plants">
        <title>Whole-genome landscape of Medicago truncatula symbiotic genes.</title>
        <authorList>
            <person name="Pecrix Y."/>
            <person name="Gamas P."/>
            <person name="Carrere S."/>
        </authorList>
    </citation>
    <scope>NUCLEOTIDE SEQUENCE</scope>
    <source>
        <tissue evidence="6">Leaves</tissue>
    </source>
</reference>
<evidence type="ECO:0000259" key="5">
    <source>
        <dbReference type="SMART" id="SM00382"/>
    </source>
</evidence>
<comment type="caution">
    <text evidence="6">The sequence shown here is derived from an EMBL/GenBank/DDBJ whole genome shotgun (WGS) entry which is preliminary data.</text>
</comment>
<dbReference type="SMART" id="SM00382">
    <property type="entry name" value="AAA"/>
    <property type="match status" value="1"/>
</dbReference>
<dbReference type="InterPro" id="IPR042197">
    <property type="entry name" value="Apaf_helical"/>
</dbReference>
<evidence type="ECO:0000256" key="2">
    <source>
        <dbReference type="ARBA" id="ARBA00022741"/>
    </source>
</evidence>
<accession>A0A396JNM8</accession>
<evidence type="ECO:0000256" key="3">
    <source>
        <dbReference type="ARBA" id="ARBA00022821"/>
    </source>
</evidence>
<protein>
    <submittedName>
        <fullName evidence="6">Putative P-loop containing nucleoside triphosphate hydrolase, leucine-rich repeat domain, L</fullName>
    </submittedName>
</protein>
<dbReference type="SUPFAM" id="SSF52540">
    <property type="entry name" value="P-loop containing nucleoside triphosphate hydrolases"/>
    <property type="match status" value="1"/>
</dbReference>
<dbReference type="PANTHER" id="PTHR33463:SF198">
    <property type="entry name" value="RPP4C3"/>
    <property type="match status" value="1"/>
</dbReference>
<dbReference type="PRINTS" id="PR00364">
    <property type="entry name" value="DISEASERSIST"/>
</dbReference>
<proteinExistence type="inferred from homology"/>
<dbReference type="InterPro" id="IPR027417">
    <property type="entry name" value="P-loop_NTPase"/>
</dbReference>
<keyword evidence="6" id="KW-0378">Hydrolase</keyword>
<dbReference type="Pfam" id="PF00931">
    <property type="entry name" value="NB-ARC"/>
    <property type="match status" value="1"/>
</dbReference>
<dbReference type="Gramene" id="rna2678">
    <property type="protein sequence ID" value="RHN79002.1"/>
    <property type="gene ID" value="gene2678"/>
</dbReference>
<dbReference type="InterPro" id="IPR057135">
    <property type="entry name" value="At4g27190-like_LRR"/>
</dbReference>
<evidence type="ECO:0000313" key="6">
    <source>
        <dbReference type="EMBL" id="RHN79002.1"/>
    </source>
</evidence>
<dbReference type="Gene3D" id="3.80.10.10">
    <property type="entry name" value="Ribonuclease Inhibitor"/>
    <property type="match status" value="8"/>
</dbReference>
<dbReference type="InterPro" id="IPR032675">
    <property type="entry name" value="LRR_dom_sf"/>
</dbReference>
<dbReference type="Pfam" id="PF23247">
    <property type="entry name" value="LRR_RPS2"/>
    <property type="match status" value="10"/>
</dbReference>
<sequence>MDILISVVAKIAEYTVVPIGRQASYLIFYKGNFKMLKDHVEDLEAARERMIHSVERERGNGKEIEKDVLNWLEKVNGVIQMANGLQNDPRRANARCSTLLFPNLVLRHQLSRKATKIAKDVVQVQGKGIFDQVGYFPPLDVVASSSTRDGEKFDTRELLKEDIVKALTDSTSRNIGVYGLGGVGKTTLVEKVALIAKEHKLFDKVVKTEVSKNPDIKRIQGEIADFLSMRFEEETIVGRAQRLRQRIKMEKSILIILDNIWTKLDLKEVGIPFGNEHNGCKLLMTCRNQEVLLQMDVPKDYTFKVKLMSENETWSLFQFMAGDVVKDSNLKDLPFQVAIKCAGLPLRVVTVACAMKNKRDVQYWKDALRKLQSNDHTEMDPGTYSALELSYNSLESDEMRDLFLLFALMLGESIEYYLKVAMGLDLLKHINAMDDARNRLYTIIKSLEATCLLLEVKTGGNIQMHDFVRDFAISIACRDKHVFLRKQSDEKWPTKDFFKRCTQIVLDRCDMHEFPQMIDCPNIKLFYLISKNQSLEIPDTFFEGMRSLRVLDLTRWNLLSLPTSFRFLTELQTLCLDYCILENMDAIEALQNLEILRLWKSSMIKLPREIGRLIRLRMLDLSHSGIEVVPPNIISSLTKLEELYMGNTSINWEDVSSTVHNENASLAELRKLPKLTALELQIRETWMLPRDLQLVFEKLERYKIAIGDVWDWSDIKDGTLKTLMLKLGTNIHLEHGIKALIKGVENLYLDDVDGIQNVLPHLNREGFTLLKHLHVQNNTNLNHIVDNKERNQIHASFPILETLVLLNLRNLEHICHGQPSVASFGSLSVIKVKNCVQLKYLFSFTMVKGLSHLCKIEVCECNSMKEIVFRDNNSSANNDITDEKIEFLQLRSLTLEHLKTLDNFASDYLTHHRSKEKYHDVEPYASTTPFFNAQVSFPNLDTLKLSSLLNLNKVWDENHQSMCNLTSLIVDNCVGLKYLFSSTLVESFMNLKHLEISNCPIMEDIITKEDRNNAVKEVHFLKLEKIILKDMDSLKTIWHRQFETSKMLEVNNCKKIVVVFPSSMQNTYNELEKLEVRNCALVEEIFELNLNENNSEEVMTQLKEVTLSGLFKLKKIWSGDPQGILSFQNLINVEVLYCPILEYLLPLSVATRCSHLKELSIKSCGNMKEIVAEEKESSVNAAPVFEFNQLSTLLLWNLHKLNGFYAGNHTLLCPSLRKVDVCNGTKLNLFRTHSTRSSNFQDDKHSVLKQQPLFIAEEVIPNLEKLRMDQADADMLLQTQNTSALFCKMTWIGFNCYDTDDASFPYWFLENVHTLESLVVEWSCFKKIFQDKGEISEKKTHPHIKRLILNKLPKLQHICEEGSQIVLEFLEYLLVDSCSSLINLMPSSVTLNHLTELEVIRCNGLKYLITTPTARSLDKLTVLKIKDCNSLEEVVNGVENVDIAFISLQILILECLPSLIKFCSSECFMKFPLLEKVIVGECPRMKIFSARETSTPILQKVKIAENDSEWHWKGNLNDTIYNMFEDKVGFGSFKHLKLSEYPELKEFWYGQLEHNAFKSLKHLVVHKCCFLSDVLFQPNLLEVLMNLEELDVEDCDSLEAVFDLNDEFAKEIVVQNSSQLKKLKLSNLPNLKHVWKDDPHYTIRFENLIDISVEECESLTSLFPLSVARDMMQLQSLKVSQCGIQEIVGKEEGTNEMVKFVFQHLTSITLQNLQELEAFYVGVHSLHCKSLKTIHFYGCPKIELFKAEPLRYKENSVNDELNISTSQPLFVLEEVIPNLELLRMEQADADMILQTQNSSSLFTKMTFVGLSGYDSEDATFPYWFLENVHTLESLIVEMSSFKKIFQDRGEISEKTHAQIKKLILNELPELQQICEEGCQIDPVLEFLEYLDVDSCSSLINLMPSSVTLNHLTQLEIIKCNGLKYIFTTSTARSLDKLTVLKIKDCNSLEEVITGVENVDIAFNSLEVFKLKCLPNLVKFCSSKCFMKFPLMEEVIVRECPRMKIFSAGNTSTPLLQKVKIAKNDEEWLWQGNLNDTIYNMFEDKVGFGGFKHLKLSEYPELKEFWYGQLEHNAFRSLKHLVVHKCDFLSDVLFQPNLLEVLMNLEELDVEDCNSLEAIFDLKDEFAKEVQNSSHLKKLKLSNLPKLRHVWKEDPHNTMGFQNLSDVYVVVCNSLISLFPLSVARDMMQLQSLQVIKCGIQEIVAKEDGPDEMVNFVFPHLTFIKLHNLTKLKAFFVGVHSLQCKSLKTINLFGCPKIKLFKVETLRHQESSRNDVLNISTYEPLFVNEDVKVLANVESLSLNKKDFGMILNSQYSRVQFNNIRHIIVGEFYNEEATFPYWFLKNVPNLERLLVQWSSFTELFQGEKIIRTEKEPEIIPQLRKLTLWNLTRLQCICKEGVQIDPVLHFLESIWVYQCSSLIMLVPSSVTFNYMTYLEVTNCNGLKNLITHSTAKSLVKLTTMKIKMCNCLEDIVNGKEDEINDIVFCSLQTLELISLQRLCRFCSCPCPIKFPLLEVIVVKECPRMELFSLGVTNTTNLQNVQTDEGNHWEGDLNRTIKKMFCDKVAFGKFKYLALSDYPELKDVWYGQLHCNVFCNLKHLVVERCDFLSHVLFPSNVMQVLQTLEELEVKDCDSLEAVFDVKGMKSQEILIKENTQLKRLTLSTLPKLKHIWNEDPHEIISFGNLHKVDVSMCQSLLYVFPYSLSPDLGHLEMLEISSCGVKEIVAMEETVSMEIQFNFPQLKIMALRLLSNLKSFYQGKHTLDCPSLKTLNVYRCEALRMFSFSNPDSQQSYSVDENQDMLFQQPLFCIEKLGPNLEEMAINGRDVLGILNQENIFHKVEYVRLQLFDETPITFLNEHLHKIFPNLETFQVRNSSFVVLFPTKGTTDHLSMQISKQIRKLWLFELEKLEHIWQENFPLDHPLLQHLECFSVWSCPSLKSLVPSSISFTNLTHLKVDNCKELIYLITYSTAKSLVQLKTLKIMNCEKLLDVVKIDEGKAEENIVFENLEYLELTSLSSLRSFCYGKQAFIFPSLLHFIVKECPQMKIFSSAPTAAPCLTTIEVEEENMRWKGDLNKTIQQIFIEKSHILINMLNETIIYPRICKAQETCEK</sequence>
<dbReference type="GO" id="GO:0005524">
    <property type="term" value="F:ATP binding"/>
    <property type="evidence" value="ECO:0007669"/>
    <property type="project" value="UniProtKB-KW"/>
</dbReference>
<dbReference type="SUPFAM" id="SSF52047">
    <property type="entry name" value="RNI-like"/>
    <property type="match status" value="5"/>
</dbReference>
<dbReference type="GO" id="GO:0043531">
    <property type="term" value="F:ADP binding"/>
    <property type="evidence" value="ECO:0007669"/>
    <property type="project" value="InterPro"/>
</dbReference>
<dbReference type="GO" id="GO:0006952">
    <property type="term" value="P:defense response"/>
    <property type="evidence" value="ECO:0007669"/>
    <property type="project" value="UniProtKB-KW"/>
</dbReference>
<comment type="similarity">
    <text evidence="1">Belongs to the disease resistance NB-LRR family.</text>
</comment>
<gene>
    <name evidence="6" type="ORF">MtrunA17_Chr1g0172051</name>
</gene>
<dbReference type="Gene3D" id="3.40.50.300">
    <property type="entry name" value="P-loop containing nucleotide triphosphate hydrolases"/>
    <property type="match status" value="1"/>
</dbReference>
<keyword evidence="2" id="KW-0547">Nucleotide-binding</keyword>